<dbReference type="EMBL" id="BMDO01000008">
    <property type="protein sequence ID" value="GGI51597.1"/>
    <property type="molecule type" value="Genomic_DNA"/>
</dbReference>
<evidence type="ECO:0000313" key="1">
    <source>
        <dbReference type="EMBL" id="GGI51597.1"/>
    </source>
</evidence>
<dbReference type="RefSeq" id="WP_188417714.1">
    <property type="nucleotide sequence ID" value="NZ_BMDO01000008.1"/>
</dbReference>
<keyword evidence="2" id="KW-1185">Reference proteome</keyword>
<dbReference type="Proteomes" id="UP000662074">
    <property type="component" value="Unassembled WGS sequence"/>
</dbReference>
<reference evidence="1" key="1">
    <citation type="journal article" date="2014" name="Int. J. Syst. Evol. Microbiol.">
        <title>Complete genome sequence of Corynebacterium casei LMG S-19264T (=DSM 44701T), isolated from a smear-ripened cheese.</title>
        <authorList>
            <consortium name="US DOE Joint Genome Institute (JGI-PGF)"/>
            <person name="Walter F."/>
            <person name="Albersmeier A."/>
            <person name="Kalinowski J."/>
            <person name="Ruckert C."/>
        </authorList>
    </citation>
    <scope>NUCLEOTIDE SEQUENCE</scope>
    <source>
        <strain evidence="1">CCM 8711</strain>
    </source>
</reference>
<gene>
    <name evidence="1" type="ORF">GCM10011425_28090</name>
</gene>
<name>A0A917JBK5_9SPHI</name>
<accession>A0A917JBK5</accession>
<evidence type="ECO:0000313" key="2">
    <source>
        <dbReference type="Proteomes" id="UP000662074"/>
    </source>
</evidence>
<comment type="caution">
    <text evidence="1">The sequence shown here is derived from an EMBL/GenBank/DDBJ whole genome shotgun (WGS) entry which is preliminary data.</text>
</comment>
<dbReference type="AlphaFoldDB" id="A0A917JBK5"/>
<sequence length="200" mass="23893">MQPFPQDYKRWLIDALIVPLEGAEQHCYYDKKHNRFIALTTDVFLTFDAVLVYRVSTTYSKKELSAYKDLIERLRSKDGTIIPINKLSLDVRKQVQHKFLEMLGKIKEQAGIYRAVKAQDETSTLVLDNLTEHSKDYAQIHNWWWMKFRGELLDGFAERFLESHNIDLRTVYVWHADEYVSRLTVKVLEQPKKKPWWQVW</sequence>
<proteinExistence type="predicted"/>
<protein>
    <submittedName>
        <fullName evidence="1">Uncharacterized protein</fullName>
    </submittedName>
</protein>
<reference evidence="1" key="2">
    <citation type="submission" date="2020-09" db="EMBL/GenBank/DDBJ databases">
        <authorList>
            <person name="Sun Q."/>
            <person name="Sedlacek I."/>
        </authorList>
    </citation>
    <scope>NUCLEOTIDE SEQUENCE</scope>
    <source>
        <strain evidence="1">CCM 8711</strain>
    </source>
</reference>
<organism evidence="1 2">
    <name type="scientific">Mucilaginibacter galii</name>
    <dbReference type="NCBI Taxonomy" id="2005073"/>
    <lineage>
        <taxon>Bacteria</taxon>
        <taxon>Pseudomonadati</taxon>
        <taxon>Bacteroidota</taxon>
        <taxon>Sphingobacteriia</taxon>
        <taxon>Sphingobacteriales</taxon>
        <taxon>Sphingobacteriaceae</taxon>
        <taxon>Mucilaginibacter</taxon>
    </lineage>
</organism>